<feature type="domain" description="TauD/TfdA-like" evidence="2">
    <location>
        <begin position="97"/>
        <end position="345"/>
    </location>
</feature>
<evidence type="ECO:0000313" key="4">
    <source>
        <dbReference type="Proteomes" id="UP001521116"/>
    </source>
</evidence>
<proteinExistence type="predicted"/>
<name>A0ABR3SM44_9PEZI</name>
<dbReference type="Gene3D" id="3.60.130.10">
    <property type="entry name" value="Clavaminate synthase-like"/>
    <property type="match status" value="1"/>
</dbReference>
<dbReference type="PANTHER" id="PTHR10696:SF54">
    <property type="entry name" value="FAMILY OXIDOREDUCTASE, PUTATIVE (AFU_ORTHOLOGUE AFUA_4G13850)-RELATED"/>
    <property type="match status" value="1"/>
</dbReference>
<protein>
    <recommendedName>
        <fullName evidence="2">TauD/TfdA-like domain-containing protein</fullName>
    </recommendedName>
</protein>
<dbReference type="SUPFAM" id="SSF51197">
    <property type="entry name" value="Clavaminate synthase-like"/>
    <property type="match status" value="1"/>
</dbReference>
<evidence type="ECO:0000259" key="2">
    <source>
        <dbReference type="Pfam" id="PF02668"/>
    </source>
</evidence>
<evidence type="ECO:0000256" key="1">
    <source>
        <dbReference type="ARBA" id="ARBA00023002"/>
    </source>
</evidence>
<organism evidence="3 4">
    <name type="scientific">Neofusicoccum ribis</name>
    <dbReference type="NCBI Taxonomy" id="45134"/>
    <lineage>
        <taxon>Eukaryota</taxon>
        <taxon>Fungi</taxon>
        <taxon>Dikarya</taxon>
        <taxon>Ascomycota</taxon>
        <taxon>Pezizomycotina</taxon>
        <taxon>Dothideomycetes</taxon>
        <taxon>Dothideomycetes incertae sedis</taxon>
        <taxon>Botryosphaeriales</taxon>
        <taxon>Botryosphaeriaceae</taxon>
        <taxon>Neofusicoccum</taxon>
    </lineage>
</organism>
<dbReference type="Pfam" id="PF02668">
    <property type="entry name" value="TauD"/>
    <property type="match status" value="1"/>
</dbReference>
<evidence type="ECO:0000313" key="3">
    <source>
        <dbReference type="EMBL" id="KAL1624671.1"/>
    </source>
</evidence>
<keyword evidence="1" id="KW-0560">Oxidoreductase</keyword>
<dbReference type="PANTHER" id="PTHR10696">
    <property type="entry name" value="GAMMA-BUTYROBETAINE HYDROXYLASE-RELATED"/>
    <property type="match status" value="1"/>
</dbReference>
<dbReference type="InterPro" id="IPR003819">
    <property type="entry name" value="TauD/TfdA-like"/>
</dbReference>
<gene>
    <name evidence="3" type="ORF">SLS56_007734</name>
</gene>
<dbReference type="InterPro" id="IPR042098">
    <property type="entry name" value="TauD-like_sf"/>
</dbReference>
<keyword evidence="4" id="KW-1185">Reference proteome</keyword>
<comment type="caution">
    <text evidence="3">The sequence shown here is derived from an EMBL/GenBank/DDBJ whole genome shotgun (WGS) entry which is preliminary data.</text>
</comment>
<reference evidence="3 4" key="1">
    <citation type="submission" date="2024-02" db="EMBL/GenBank/DDBJ databases">
        <title>De novo assembly and annotation of 12 fungi associated with fruit tree decline syndrome in Ontario, Canada.</title>
        <authorList>
            <person name="Sulman M."/>
            <person name="Ellouze W."/>
            <person name="Ilyukhin E."/>
        </authorList>
    </citation>
    <scope>NUCLEOTIDE SEQUENCE [LARGE SCALE GENOMIC DNA]</scope>
    <source>
        <strain evidence="3 4">M1-105</strain>
    </source>
</reference>
<dbReference type="InterPro" id="IPR050411">
    <property type="entry name" value="AlphaKG_dependent_hydroxylases"/>
</dbReference>
<dbReference type="EMBL" id="JAJVDC020000104">
    <property type="protein sequence ID" value="KAL1624671.1"/>
    <property type="molecule type" value="Genomic_DNA"/>
</dbReference>
<dbReference type="Proteomes" id="UP001521116">
    <property type="component" value="Unassembled WGS sequence"/>
</dbReference>
<sequence length="396" mass="44185">MTSHIVFTPSNTNLFSGQCVDRSVRPAEIDNRPGTARGNPPRGFPLRLKSELCWKPGNFKDDAEKHIVNLSEEDLKAIMEAVAAFKSRGVKLSFLEPSTFPLPEGLTRRLRHVSKIIHSGIGFAVLRGLDPAKYTERDSVIAYCGIASHIGVQRSTNSKGNAMDHIRNASRDAKPEGLPVDQELAPSKLPDGMKFHADRMYADVISLFVKSQAAVGGEQYISSSWTLYNALLEQAPEDLQVLAEDWQWALPDQLAPEAPNKMPALLHADGRVMLQLVWQPFVKNPELATPRQLRALGTVQRLAGQNAIRLDQRPGDIQLINNLAVLHTRAKFEDSPDRKRHLLRLGLRDPAEAWRLPERYAALFDDAFATPVDAQNIWVKDFDAWDKTTTEDANHG</sequence>
<accession>A0ABR3SM44</accession>